<dbReference type="InterPro" id="IPR015422">
    <property type="entry name" value="PyrdxlP-dep_Trfase_small"/>
</dbReference>
<sequence>MNLTSKDISEDFPNSGKIYLNNASVSIMPLQSIEAMKDFLVSYNKMGPDSIDSKPFIDEKLRNTRKVISKIINCQPEEVILTQSTTDGINLVANGLTFEKNSNIIIRGFSHEHHANFYPWLRLKNKTEIKNLSIDKNGFFNFDEFKTLLDKNTKLVAVSHALYNTGSILPVEKIGSLLENNSLFFIDTAQTIGCIGNFDVAKTKCDFMSFNGSKWLCGPMGTGLFYCNKKSHELLEPLTIGGESAMLYDNTNLAFKDIPDKFQTGFRNYVGIVGLESSVNYLLKFGMENIRTKNLLLSNLLREELSKIKNIILYGPENAQERTSIVSFNLEGYDPQIIVEKLEKQNIVLAVREILEQKIIRASPHFFNTESEILKVIDAIKNL</sequence>
<dbReference type="PATRIC" id="fig|859192.6.peg.33"/>
<keyword evidence="3" id="KW-0808">Transferase</keyword>
<evidence type="ECO:0000313" key="3">
    <source>
        <dbReference type="EMBL" id="EPA06842.1"/>
    </source>
</evidence>
<gene>
    <name evidence="3" type="ORF">BG20_I0982</name>
</gene>
<evidence type="ECO:0000313" key="4">
    <source>
        <dbReference type="Proteomes" id="UP000014065"/>
    </source>
</evidence>
<keyword evidence="3" id="KW-0032">Aminotransferase</keyword>
<dbReference type="Gene3D" id="3.90.1150.10">
    <property type="entry name" value="Aspartate Aminotransferase, domain 1"/>
    <property type="match status" value="1"/>
</dbReference>
<dbReference type="PANTHER" id="PTHR43586:SF8">
    <property type="entry name" value="CYSTEINE DESULFURASE 1, CHLOROPLASTIC"/>
    <property type="match status" value="1"/>
</dbReference>
<dbReference type="InterPro" id="IPR015424">
    <property type="entry name" value="PyrdxlP-dep_Trfase"/>
</dbReference>
<keyword evidence="4" id="KW-1185">Reference proteome</keyword>
<evidence type="ECO:0000256" key="1">
    <source>
        <dbReference type="ARBA" id="ARBA00022898"/>
    </source>
</evidence>
<dbReference type="InterPro" id="IPR000192">
    <property type="entry name" value="Aminotrans_V_dom"/>
</dbReference>
<proteinExistence type="predicted"/>
<protein>
    <submittedName>
        <fullName evidence="3">Aminotransferase, class V</fullName>
    </submittedName>
</protein>
<dbReference type="InterPro" id="IPR015421">
    <property type="entry name" value="PyrdxlP-dep_Trfase_major"/>
</dbReference>
<accession>S2EQW4</accession>
<dbReference type="Proteomes" id="UP000014065">
    <property type="component" value="Unassembled WGS sequence"/>
</dbReference>
<reference evidence="3 4" key="1">
    <citation type="journal article" date="2012" name="J. Bacteriol.">
        <title>Genome Sequence of "Candidatus Nitrosoarchaeum limnia" BG20, a Low-Salinity Ammonia-Oxidizing Archaeon from the San Francisco Bay Estuary.</title>
        <authorList>
            <person name="Mosier A.C."/>
            <person name="Allen E.E."/>
            <person name="Kim M."/>
            <person name="Ferriera S."/>
            <person name="Francis C.A."/>
        </authorList>
    </citation>
    <scope>NUCLEOTIDE SEQUENCE [LARGE SCALE GENOMIC DNA]</scope>
    <source>
        <strain evidence="3 4">BG20</strain>
    </source>
</reference>
<keyword evidence="1" id="KW-0663">Pyridoxal phosphate</keyword>
<dbReference type="PANTHER" id="PTHR43586">
    <property type="entry name" value="CYSTEINE DESULFURASE"/>
    <property type="match status" value="1"/>
</dbReference>
<organism evidence="3 4">
    <name type="scientific">Candidatus Nitrosarchaeum limnium BG20</name>
    <dbReference type="NCBI Taxonomy" id="859192"/>
    <lineage>
        <taxon>Archaea</taxon>
        <taxon>Nitrososphaerota</taxon>
        <taxon>Nitrososphaeria</taxon>
        <taxon>Nitrosopumilales</taxon>
        <taxon>Nitrosopumilaceae</taxon>
        <taxon>Nitrosarchaeum</taxon>
    </lineage>
</organism>
<dbReference type="SUPFAM" id="SSF53383">
    <property type="entry name" value="PLP-dependent transferases"/>
    <property type="match status" value="1"/>
</dbReference>
<name>S2EQW4_9ARCH</name>
<dbReference type="OrthoDB" id="5817at2157"/>
<dbReference type="RefSeq" id="WP_010189459.1">
    <property type="nucleotide sequence ID" value="NZ_AHJG01000009.1"/>
</dbReference>
<dbReference type="Pfam" id="PF00266">
    <property type="entry name" value="Aminotran_5"/>
    <property type="match status" value="1"/>
</dbReference>
<feature type="domain" description="Aminotransferase class V" evidence="2">
    <location>
        <begin position="18"/>
        <end position="373"/>
    </location>
</feature>
<dbReference type="EMBL" id="AHJG01000009">
    <property type="protein sequence ID" value="EPA06842.1"/>
    <property type="molecule type" value="Genomic_DNA"/>
</dbReference>
<dbReference type="Gene3D" id="3.40.640.10">
    <property type="entry name" value="Type I PLP-dependent aspartate aminotransferase-like (Major domain)"/>
    <property type="match status" value="1"/>
</dbReference>
<evidence type="ECO:0000259" key="2">
    <source>
        <dbReference type="Pfam" id="PF00266"/>
    </source>
</evidence>
<comment type="caution">
    <text evidence="3">The sequence shown here is derived from an EMBL/GenBank/DDBJ whole genome shotgun (WGS) entry which is preliminary data.</text>
</comment>
<dbReference type="GO" id="GO:0008483">
    <property type="term" value="F:transaminase activity"/>
    <property type="evidence" value="ECO:0007669"/>
    <property type="project" value="UniProtKB-KW"/>
</dbReference>
<dbReference type="AlphaFoldDB" id="S2EQW4"/>